<dbReference type="EMBL" id="AUWU02000009">
    <property type="protein sequence ID" value="KAH0569606.1"/>
    <property type="molecule type" value="Genomic_DNA"/>
</dbReference>
<dbReference type="KEGG" id="ssao:94302584"/>
<sequence length="299" mass="33452">MQIIQRSVLQCRPSRIDVIANIIKYLRTLLSDLSLPAHQFHSGSVSRKFGTQLMAVSGGKLVPEQVSQTIIDQTSINYPAIAQIRISPMCLLTAALSHLAQTQHFIPTPILRACSFVICSALTAQPPPTDFMQAAIVIFLMHYPQDGIRFNMPWCASSTPGHPPPRVQLPSNETCLSLKLQPPVFPSYPDPFVCVQLILWPSNTRRNLKAGCFCEPAPTLCNQYRYIIWILLRSPRAKTISPGKPRNCTFGIPHWSLYGNDQCRIYLVLRCEHLPAVPQHFLSGAREFIGDYGGIEALY</sequence>
<dbReference type="Proteomes" id="UP000018208">
    <property type="component" value="Unassembled WGS sequence"/>
</dbReference>
<protein>
    <submittedName>
        <fullName evidence="1">Uncharacterized protein</fullName>
    </submittedName>
</protein>
<proteinExistence type="predicted"/>
<dbReference type="AlphaFoldDB" id="A0A9P8LK27"/>
<organism evidence="1 2">
    <name type="scientific">Spironucleus salmonicida</name>
    <dbReference type="NCBI Taxonomy" id="348837"/>
    <lineage>
        <taxon>Eukaryota</taxon>
        <taxon>Metamonada</taxon>
        <taxon>Diplomonadida</taxon>
        <taxon>Hexamitidae</taxon>
        <taxon>Hexamitinae</taxon>
        <taxon>Spironucleus</taxon>
    </lineage>
</organism>
<reference evidence="1 2" key="1">
    <citation type="journal article" date="2014" name="PLoS Genet.">
        <title>The Genome of Spironucleus salmonicida Highlights a Fish Pathogen Adapted to Fluctuating Environments.</title>
        <authorList>
            <person name="Xu F."/>
            <person name="Jerlstrom-Hultqvist J."/>
            <person name="Einarsson E."/>
            <person name="Astvaldsson A."/>
            <person name="Svard S.G."/>
            <person name="Andersson J.O."/>
        </authorList>
    </citation>
    <scope>NUCLEOTIDE SEQUENCE [LARGE SCALE GENOMIC DNA]</scope>
    <source>
        <strain evidence="1 2">ATCC 50377</strain>
    </source>
</reference>
<name>A0A9P8LK27_9EUKA</name>
<evidence type="ECO:0000313" key="1">
    <source>
        <dbReference type="EMBL" id="KAH0569606.1"/>
    </source>
</evidence>
<dbReference type="RefSeq" id="XP_067760379.1">
    <property type="nucleotide sequence ID" value="XM_067912322.1"/>
</dbReference>
<keyword evidence="2" id="KW-1185">Reference proteome</keyword>
<comment type="caution">
    <text evidence="1">The sequence shown here is derived from an EMBL/GenBank/DDBJ whole genome shotgun (WGS) entry which is preliminary data.</text>
</comment>
<accession>A0A9P8LK27</accession>
<evidence type="ECO:0000313" key="2">
    <source>
        <dbReference type="Proteomes" id="UP000018208"/>
    </source>
</evidence>
<gene>
    <name evidence="1" type="ORF">SS50377_28561</name>
</gene>
<dbReference type="GeneID" id="94302584"/>